<reference evidence="4" key="1">
    <citation type="submission" date="2017-09" db="EMBL/GenBank/DDBJ databases">
        <title>Depth-based differentiation of microbial function through sediment-hosted aquifers and enrichment of novel symbionts in the deep terrestrial subsurface.</title>
        <authorList>
            <person name="Probst A.J."/>
            <person name="Ladd B."/>
            <person name="Jarett J.K."/>
            <person name="Geller-Mcgrath D.E."/>
            <person name="Sieber C.M.K."/>
            <person name="Emerson J.B."/>
            <person name="Anantharaman K."/>
            <person name="Thomas B.C."/>
            <person name="Malmstrom R."/>
            <person name="Stieglmeier M."/>
            <person name="Klingl A."/>
            <person name="Woyke T."/>
            <person name="Ryan C.M."/>
            <person name="Banfield J.F."/>
        </authorList>
    </citation>
    <scope>NUCLEOTIDE SEQUENCE [LARGE SCALE GENOMIC DNA]</scope>
</reference>
<sequence length="173" mass="19018">MKIRFIAFACIVATMGSIPFFVYAAPASDAFLMEGQVDFNNTEVNKQTQAFTGTKGADLGRVSDIRIVIASTIQKFLVVLGTLFLVYMIYAGYLILTSAGIEERVEKGKSILRNAIIGLIIILFSYAATWFVRWLFLATGDEAYKNCVPYTIDYNGDPLDASGNLIDNPQNGC</sequence>
<dbReference type="EMBL" id="PFPI01000002">
    <property type="protein sequence ID" value="PIZ94092.1"/>
    <property type="molecule type" value="Genomic_DNA"/>
</dbReference>
<feature type="signal peptide" evidence="2">
    <location>
        <begin position="1"/>
        <end position="24"/>
    </location>
</feature>
<keyword evidence="2" id="KW-0732">Signal</keyword>
<evidence type="ECO:0000313" key="4">
    <source>
        <dbReference type="Proteomes" id="UP000230078"/>
    </source>
</evidence>
<accession>A0A2M7V626</accession>
<keyword evidence="1" id="KW-0812">Transmembrane</keyword>
<dbReference type="AlphaFoldDB" id="A0A2M7V626"/>
<keyword evidence="1" id="KW-0472">Membrane</keyword>
<comment type="caution">
    <text evidence="3">The sequence shown here is derived from an EMBL/GenBank/DDBJ whole genome shotgun (WGS) entry which is preliminary data.</text>
</comment>
<feature type="transmembrane region" description="Helical" evidence="1">
    <location>
        <begin position="116"/>
        <end position="136"/>
    </location>
</feature>
<protein>
    <recommendedName>
        <fullName evidence="5">DUF5671 domain-containing protein</fullName>
    </recommendedName>
</protein>
<feature type="chain" id="PRO_5014967380" description="DUF5671 domain-containing protein" evidence="2">
    <location>
        <begin position="25"/>
        <end position="173"/>
    </location>
</feature>
<keyword evidence="1" id="KW-1133">Transmembrane helix</keyword>
<proteinExistence type="predicted"/>
<organism evidence="3 4">
    <name type="scientific">Candidatus Magasanikbacteria bacterium CG_4_10_14_0_2_um_filter_41_31</name>
    <dbReference type="NCBI Taxonomy" id="1974639"/>
    <lineage>
        <taxon>Bacteria</taxon>
        <taxon>Candidatus Magasanikiibacteriota</taxon>
    </lineage>
</organism>
<name>A0A2M7V626_9BACT</name>
<gene>
    <name evidence="3" type="ORF">COX83_00215</name>
</gene>
<evidence type="ECO:0000256" key="2">
    <source>
        <dbReference type="SAM" id="SignalP"/>
    </source>
</evidence>
<evidence type="ECO:0008006" key="5">
    <source>
        <dbReference type="Google" id="ProtNLM"/>
    </source>
</evidence>
<feature type="transmembrane region" description="Helical" evidence="1">
    <location>
        <begin position="76"/>
        <end position="96"/>
    </location>
</feature>
<dbReference type="Pfam" id="PF18895">
    <property type="entry name" value="T4SS_pilin"/>
    <property type="match status" value="1"/>
</dbReference>
<dbReference type="InterPro" id="IPR043993">
    <property type="entry name" value="T4SS_pilin"/>
</dbReference>
<evidence type="ECO:0000313" key="3">
    <source>
        <dbReference type="EMBL" id="PIZ94092.1"/>
    </source>
</evidence>
<evidence type="ECO:0000256" key="1">
    <source>
        <dbReference type="SAM" id="Phobius"/>
    </source>
</evidence>
<dbReference type="Proteomes" id="UP000230078">
    <property type="component" value="Unassembled WGS sequence"/>
</dbReference>